<proteinExistence type="predicted"/>
<comment type="caution">
    <text evidence="1">The sequence shown here is derived from an EMBL/GenBank/DDBJ whole genome shotgun (WGS) entry which is preliminary data.</text>
</comment>
<evidence type="ECO:0000313" key="1">
    <source>
        <dbReference type="EMBL" id="CAH2216610.1"/>
    </source>
</evidence>
<name>A0A8S4QRD2_9NEOP</name>
<protein>
    <submittedName>
        <fullName evidence="1">Jg21998 protein</fullName>
    </submittedName>
</protein>
<accession>A0A8S4QRD2</accession>
<reference evidence="1" key="1">
    <citation type="submission" date="2022-03" db="EMBL/GenBank/DDBJ databases">
        <authorList>
            <person name="Lindestad O."/>
        </authorList>
    </citation>
    <scope>NUCLEOTIDE SEQUENCE</scope>
</reference>
<keyword evidence="2" id="KW-1185">Reference proteome</keyword>
<dbReference type="EMBL" id="CAKXAJ010016090">
    <property type="protein sequence ID" value="CAH2216610.1"/>
    <property type="molecule type" value="Genomic_DNA"/>
</dbReference>
<sequence length="67" mass="7213">MIDIDLDHARVAAGALSESAQSTHLEAEAGVVAVRGRRPQDGGLLVAAQRHRQVGRRLGRCATKRTR</sequence>
<dbReference type="Proteomes" id="UP000838756">
    <property type="component" value="Unassembled WGS sequence"/>
</dbReference>
<evidence type="ECO:0000313" key="2">
    <source>
        <dbReference type="Proteomes" id="UP000838756"/>
    </source>
</evidence>
<dbReference type="AlphaFoldDB" id="A0A8S4QRD2"/>
<gene>
    <name evidence="1" type="primary">jg21998</name>
    <name evidence="1" type="ORF">PAEG_LOCUS4600</name>
</gene>
<organism evidence="1 2">
    <name type="scientific">Pararge aegeria aegeria</name>
    <dbReference type="NCBI Taxonomy" id="348720"/>
    <lineage>
        <taxon>Eukaryota</taxon>
        <taxon>Metazoa</taxon>
        <taxon>Ecdysozoa</taxon>
        <taxon>Arthropoda</taxon>
        <taxon>Hexapoda</taxon>
        <taxon>Insecta</taxon>
        <taxon>Pterygota</taxon>
        <taxon>Neoptera</taxon>
        <taxon>Endopterygota</taxon>
        <taxon>Lepidoptera</taxon>
        <taxon>Glossata</taxon>
        <taxon>Ditrysia</taxon>
        <taxon>Papilionoidea</taxon>
        <taxon>Nymphalidae</taxon>
        <taxon>Satyrinae</taxon>
        <taxon>Satyrini</taxon>
        <taxon>Parargina</taxon>
        <taxon>Pararge</taxon>
    </lineage>
</organism>